<sequence length="122" mass="13578">MNNQSELSLVKRLTAIAAFLPAFKERKDKFSLNQFVNAAYANNWVRGDINWGKWMGTDEAKKLRDDPTALAKASEYDLACLLTTLIRQDRFFAGSLEGAVDSGLLTGILQRAASMLDEMTSK</sequence>
<gene>
    <name evidence="1" type="ORF">IQ236_12775</name>
</gene>
<dbReference type="InterPro" id="IPR045425">
    <property type="entry name" value="DUF6508"/>
</dbReference>
<evidence type="ECO:0000313" key="2">
    <source>
        <dbReference type="Proteomes" id="UP000640725"/>
    </source>
</evidence>
<accession>A0ABR9UET1</accession>
<organism evidence="1 2">
    <name type="scientific">Planktothrix mougeotii LEGE 06226</name>
    <dbReference type="NCBI Taxonomy" id="1828728"/>
    <lineage>
        <taxon>Bacteria</taxon>
        <taxon>Bacillati</taxon>
        <taxon>Cyanobacteriota</taxon>
        <taxon>Cyanophyceae</taxon>
        <taxon>Oscillatoriophycideae</taxon>
        <taxon>Oscillatoriales</taxon>
        <taxon>Microcoleaceae</taxon>
        <taxon>Planktothrix</taxon>
    </lineage>
</organism>
<dbReference type="Proteomes" id="UP000640725">
    <property type="component" value="Unassembled WGS sequence"/>
</dbReference>
<name>A0ABR9UET1_9CYAN</name>
<dbReference type="EMBL" id="JADEWU010000025">
    <property type="protein sequence ID" value="MBE9144089.1"/>
    <property type="molecule type" value="Genomic_DNA"/>
</dbReference>
<dbReference type="Pfam" id="PF20118">
    <property type="entry name" value="DUF6508"/>
    <property type="match status" value="1"/>
</dbReference>
<comment type="caution">
    <text evidence="1">The sequence shown here is derived from an EMBL/GenBank/DDBJ whole genome shotgun (WGS) entry which is preliminary data.</text>
</comment>
<keyword evidence="2" id="KW-1185">Reference proteome</keyword>
<reference evidence="1 2" key="1">
    <citation type="submission" date="2020-10" db="EMBL/GenBank/DDBJ databases">
        <authorList>
            <person name="Castelo-Branco R."/>
            <person name="Eusebio N."/>
            <person name="Adriana R."/>
            <person name="Vieira A."/>
            <person name="Brugerolle De Fraissinette N."/>
            <person name="Rezende De Castro R."/>
            <person name="Schneider M.P."/>
            <person name="Vasconcelos V."/>
            <person name="Leao P.N."/>
        </authorList>
    </citation>
    <scope>NUCLEOTIDE SEQUENCE [LARGE SCALE GENOMIC DNA]</scope>
    <source>
        <strain evidence="1 2">LEGE 06226</strain>
    </source>
</reference>
<dbReference type="RefSeq" id="WP_193869612.1">
    <property type="nucleotide sequence ID" value="NZ_JADEWU010000025.1"/>
</dbReference>
<protein>
    <submittedName>
        <fullName evidence="1">Uncharacterized protein</fullName>
    </submittedName>
</protein>
<evidence type="ECO:0000313" key="1">
    <source>
        <dbReference type="EMBL" id="MBE9144089.1"/>
    </source>
</evidence>
<proteinExistence type="predicted"/>